<feature type="chain" id="PRO_5043628177" evidence="2">
    <location>
        <begin position="17"/>
        <end position="475"/>
    </location>
</feature>
<name>A0AAU9UCU5_EUPED</name>
<evidence type="ECO:0000313" key="3">
    <source>
        <dbReference type="EMBL" id="CAH2095751.1"/>
    </source>
</evidence>
<feature type="signal peptide" evidence="2">
    <location>
        <begin position="1"/>
        <end position="16"/>
    </location>
</feature>
<gene>
    <name evidence="3" type="ORF">EEDITHA_LOCUS11169</name>
</gene>
<protein>
    <submittedName>
        <fullName evidence="3">Uncharacterized protein</fullName>
    </submittedName>
</protein>
<evidence type="ECO:0000313" key="4">
    <source>
        <dbReference type="Proteomes" id="UP001153954"/>
    </source>
</evidence>
<accession>A0AAU9UCU5</accession>
<feature type="region of interest" description="Disordered" evidence="1">
    <location>
        <begin position="431"/>
        <end position="453"/>
    </location>
</feature>
<feature type="compositionally biased region" description="Basic and acidic residues" evidence="1">
    <location>
        <begin position="274"/>
        <end position="289"/>
    </location>
</feature>
<dbReference type="Pfam" id="PF16009">
    <property type="entry name" value="DUF4779"/>
    <property type="match status" value="1"/>
</dbReference>
<proteinExistence type="predicted"/>
<feature type="region of interest" description="Disordered" evidence="1">
    <location>
        <begin position="274"/>
        <end position="323"/>
    </location>
</feature>
<keyword evidence="4" id="KW-1185">Reference proteome</keyword>
<dbReference type="AlphaFoldDB" id="A0AAU9UCU5"/>
<evidence type="ECO:0000256" key="2">
    <source>
        <dbReference type="SAM" id="SignalP"/>
    </source>
</evidence>
<feature type="compositionally biased region" description="Basic residues" evidence="1">
    <location>
        <begin position="436"/>
        <end position="446"/>
    </location>
</feature>
<sequence>MRRIFIFLCFISRASFEIQTVQHFYMSRKTRSNSRPTKTGYVYTQVNNEPPKFSTFYNGGIDQSMRKKGDGSENSLKWDDKKLKDKCAHCGDNNYYNRTLDGIKVKERKSKRSDNLNQASSNYEPIYDMSHDYHTDDEDVRTYSRNYDGWPYFYHSLYEYEPMRYDVEYEKAKDKRFVDGGNKVIPVHEHVDDVPNSHVYSGPDYKHTNVYTTDNPVYGDQPFFSYVLNDYFDKTNDDDPLNFKGISWEKEFDHEMPFEDIYDYSKRKRRLDEHYPENTDTDHTDHDTLKQSINKKGYDSTHESEKSENGNNNEHSYKGDYKQNGQNYKSFKDFADAFINRFGSEDHNKVGKYSIKNNADKGEKKKGFRKVYHKDEYQEHNEFFDDKNSSIKNEENGDSKVHFGGSEALLRSQAAAAIGKNQNEINKAENVASHKFDKKKADKQRRKGSDTDYNKYRDIVNNAVLSNNADYFNVI</sequence>
<organism evidence="3 4">
    <name type="scientific">Euphydryas editha</name>
    <name type="common">Edith's checkerspot</name>
    <dbReference type="NCBI Taxonomy" id="104508"/>
    <lineage>
        <taxon>Eukaryota</taxon>
        <taxon>Metazoa</taxon>
        <taxon>Ecdysozoa</taxon>
        <taxon>Arthropoda</taxon>
        <taxon>Hexapoda</taxon>
        <taxon>Insecta</taxon>
        <taxon>Pterygota</taxon>
        <taxon>Neoptera</taxon>
        <taxon>Endopterygota</taxon>
        <taxon>Lepidoptera</taxon>
        <taxon>Glossata</taxon>
        <taxon>Ditrysia</taxon>
        <taxon>Papilionoidea</taxon>
        <taxon>Nymphalidae</taxon>
        <taxon>Nymphalinae</taxon>
        <taxon>Euphydryas</taxon>
    </lineage>
</organism>
<reference evidence="3" key="1">
    <citation type="submission" date="2022-03" db="EMBL/GenBank/DDBJ databases">
        <authorList>
            <person name="Tunstrom K."/>
        </authorList>
    </citation>
    <scope>NUCLEOTIDE SEQUENCE</scope>
</reference>
<dbReference type="InterPro" id="IPR031959">
    <property type="entry name" value="DUF4779"/>
</dbReference>
<feature type="compositionally biased region" description="Basic and acidic residues" evidence="1">
    <location>
        <begin position="296"/>
        <end position="308"/>
    </location>
</feature>
<evidence type="ECO:0000256" key="1">
    <source>
        <dbReference type="SAM" id="MobiDB-lite"/>
    </source>
</evidence>
<comment type="caution">
    <text evidence="3">The sequence shown here is derived from an EMBL/GenBank/DDBJ whole genome shotgun (WGS) entry which is preliminary data.</text>
</comment>
<dbReference type="Proteomes" id="UP001153954">
    <property type="component" value="Unassembled WGS sequence"/>
</dbReference>
<dbReference type="EMBL" id="CAKOGL010000015">
    <property type="protein sequence ID" value="CAH2095751.1"/>
    <property type="molecule type" value="Genomic_DNA"/>
</dbReference>
<keyword evidence="2" id="KW-0732">Signal</keyword>